<keyword evidence="5" id="KW-1185">Reference proteome</keyword>
<name>A0A9P4M061_9PEZI</name>
<evidence type="ECO:0000256" key="1">
    <source>
        <dbReference type="ARBA" id="ARBA00023002"/>
    </source>
</evidence>
<dbReference type="PANTHER" id="PTHR10366:SF562">
    <property type="entry name" value="ALDEHYDE REDUCTASE II (AFU_ORTHOLOGUE AFUA_1G11360)"/>
    <property type="match status" value="1"/>
</dbReference>
<dbReference type="SUPFAM" id="SSF51735">
    <property type="entry name" value="NAD(P)-binding Rossmann-fold domains"/>
    <property type="match status" value="1"/>
</dbReference>
<gene>
    <name evidence="4" type="ORF">K490DRAFT_53275</name>
</gene>
<dbReference type="InterPro" id="IPR036291">
    <property type="entry name" value="NAD(P)-bd_dom_sf"/>
</dbReference>
<dbReference type="OrthoDB" id="2735536at2759"/>
<proteinExistence type="inferred from homology"/>
<dbReference type="InterPro" id="IPR050425">
    <property type="entry name" value="NAD(P)_dehydrat-like"/>
</dbReference>
<accession>A0A9P4M061</accession>
<comment type="caution">
    <text evidence="4">The sequence shown here is derived from an EMBL/GenBank/DDBJ whole genome shotgun (WGS) entry which is preliminary data.</text>
</comment>
<organism evidence="4 5">
    <name type="scientific">Saccharata proteae CBS 121410</name>
    <dbReference type="NCBI Taxonomy" id="1314787"/>
    <lineage>
        <taxon>Eukaryota</taxon>
        <taxon>Fungi</taxon>
        <taxon>Dikarya</taxon>
        <taxon>Ascomycota</taxon>
        <taxon>Pezizomycotina</taxon>
        <taxon>Dothideomycetes</taxon>
        <taxon>Dothideomycetes incertae sedis</taxon>
        <taxon>Botryosphaeriales</taxon>
        <taxon>Saccharataceae</taxon>
        <taxon>Saccharata</taxon>
    </lineage>
</organism>
<dbReference type="Gene3D" id="3.40.50.720">
    <property type="entry name" value="NAD(P)-binding Rossmann-like Domain"/>
    <property type="match status" value="1"/>
</dbReference>
<dbReference type="EMBL" id="ML978711">
    <property type="protein sequence ID" value="KAF2092128.1"/>
    <property type="molecule type" value="Genomic_DNA"/>
</dbReference>
<dbReference type="FunFam" id="3.40.50.720:FF:000426">
    <property type="entry name" value="Aldehyde reductase 2"/>
    <property type="match status" value="1"/>
</dbReference>
<sequence length="346" mass="37651">MSGSNIQNPTIPKGSLILVTGANGFIGSHVADKFLEAGYKVRGTVRDPKKQSWLTGFFNSKYGDGSFSLVPVADMAAEGAFDEAVKGVSAVAHVASVVTFDPDPNKVIPPVIAGTLNAIKAAAKEPMVKSFVLTSSSTAAVMPVPNKEMTVTADSWNDEAVAAAWAPPPYDPIRGIYTYSASKTQGEQELWKWVKENKPSFVVNTVLPNANFGRVLDPKNQGFPSTGNWPVLVFKGELDMIRHFPPQWYVDVEDSALLHVAAVLRPDVKNERLFAFGEPYSVSSILAAFRKMFPDHKFAEDVPGEGRDISKIVPRERANTILKEMGKKEGFSSLEEGLKKNVEPLL</sequence>
<dbReference type="Proteomes" id="UP000799776">
    <property type="component" value="Unassembled WGS sequence"/>
</dbReference>
<reference evidence="4" key="1">
    <citation type="journal article" date="2020" name="Stud. Mycol.">
        <title>101 Dothideomycetes genomes: a test case for predicting lifestyles and emergence of pathogens.</title>
        <authorList>
            <person name="Haridas S."/>
            <person name="Albert R."/>
            <person name="Binder M."/>
            <person name="Bloem J."/>
            <person name="Labutti K."/>
            <person name="Salamov A."/>
            <person name="Andreopoulos B."/>
            <person name="Baker S."/>
            <person name="Barry K."/>
            <person name="Bills G."/>
            <person name="Bluhm B."/>
            <person name="Cannon C."/>
            <person name="Castanera R."/>
            <person name="Culley D."/>
            <person name="Daum C."/>
            <person name="Ezra D."/>
            <person name="Gonzalez J."/>
            <person name="Henrissat B."/>
            <person name="Kuo A."/>
            <person name="Liang C."/>
            <person name="Lipzen A."/>
            <person name="Lutzoni F."/>
            <person name="Magnuson J."/>
            <person name="Mondo S."/>
            <person name="Nolan M."/>
            <person name="Ohm R."/>
            <person name="Pangilinan J."/>
            <person name="Park H.-J."/>
            <person name="Ramirez L."/>
            <person name="Alfaro M."/>
            <person name="Sun H."/>
            <person name="Tritt A."/>
            <person name="Yoshinaga Y."/>
            <person name="Zwiers L.-H."/>
            <person name="Turgeon B."/>
            <person name="Goodwin S."/>
            <person name="Spatafora J."/>
            <person name="Crous P."/>
            <person name="Grigoriev I."/>
        </authorList>
    </citation>
    <scope>NUCLEOTIDE SEQUENCE</scope>
    <source>
        <strain evidence="4">CBS 121410</strain>
    </source>
</reference>
<keyword evidence="1" id="KW-0560">Oxidoreductase</keyword>
<evidence type="ECO:0000313" key="5">
    <source>
        <dbReference type="Proteomes" id="UP000799776"/>
    </source>
</evidence>
<dbReference type="Pfam" id="PF01370">
    <property type="entry name" value="Epimerase"/>
    <property type="match status" value="1"/>
</dbReference>
<comment type="similarity">
    <text evidence="2">Belongs to the NAD(P)-dependent epimerase/dehydratase family. Dihydroflavonol-4-reductase subfamily.</text>
</comment>
<dbReference type="GO" id="GO:0016616">
    <property type="term" value="F:oxidoreductase activity, acting on the CH-OH group of donors, NAD or NADP as acceptor"/>
    <property type="evidence" value="ECO:0007669"/>
    <property type="project" value="TreeGrafter"/>
</dbReference>
<dbReference type="InterPro" id="IPR001509">
    <property type="entry name" value="Epimerase_deHydtase"/>
</dbReference>
<dbReference type="AlphaFoldDB" id="A0A9P4M061"/>
<protein>
    <submittedName>
        <fullName evidence="4">Aldehyde reductase</fullName>
    </submittedName>
</protein>
<dbReference type="PANTHER" id="PTHR10366">
    <property type="entry name" value="NAD DEPENDENT EPIMERASE/DEHYDRATASE"/>
    <property type="match status" value="1"/>
</dbReference>
<evidence type="ECO:0000256" key="2">
    <source>
        <dbReference type="ARBA" id="ARBA00023445"/>
    </source>
</evidence>
<evidence type="ECO:0000313" key="4">
    <source>
        <dbReference type="EMBL" id="KAF2092128.1"/>
    </source>
</evidence>
<feature type="domain" description="NAD-dependent epimerase/dehydratase" evidence="3">
    <location>
        <begin position="17"/>
        <end position="209"/>
    </location>
</feature>
<evidence type="ECO:0000259" key="3">
    <source>
        <dbReference type="Pfam" id="PF01370"/>
    </source>
</evidence>